<name>A0AAD6ZVM2_9AGAR</name>
<gene>
    <name evidence="2" type="ORF">DFH08DRAFT_812304</name>
</gene>
<organism evidence="2 3">
    <name type="scientific">Mycena albidolilacea</name>
    <dbReference type="NCBI Taxonomy" id="1033008"/>
    <lineage>
        <taxon>Eukaryota</taxon>
        <taxon>Fungi</taxon>
        <taxon>Dikarya</taxon>
        <taxon>Basidiomycota</taxon>
        <taxon>Agaricomycotina</taxon>
        <taxon>Agaricomycetes</taxon>
        <taxon>Agaricomycetidae</taxon>
        <taxon>Agaricales</taxon>
        <taxon>Marasmiineae</taxon>
        <taxon>Mycenaceae</taxon>
        <taxon>Mycena</taxon>
    </lineage>
</organism>
<dbReference type="Proteomes" id="UP001218218">
    <property type="component" value="Unassembled WGS sequence"/>
</dbReference>
<keyword evidence="3" id="KW-1185">Reference proteome</keyword>
<dbReference type="EMBL" id="JARIHO010000027">
    <property type="protein sequence ID" value="KAJ7339928.1"/>
    <property type="molecule type" value="Genomic_DNA"/>
</dbReference>
<protein>
    <submittedName>
        <fullName evidence="2">Uncharacterized protein</fullName>
    </submittedName>
</protein>
<reference evidence="2" key="1">
    <citation type="submission" date="2023-03" db="EMBL/GenBank/DDBJ databases">
        <title>Massive genome expansion in bonnet fungi (Mycena s.s.) driven by repeated elements and novel gene families across ecological guilds.</title>
        <authorList>
            <consortium name="Lawrence Berkeley National Laboratory"/>
            <person name="Harder C.B."/>
            <person name="Miyauchi S."/>
            <person name="Viragh M."/>
            <person name="Kuo A."/>
            <person name="Thoen E."/>
            <person name="Andreopoulos B."/>
            <person name="Lu D."/>
            <person name="Skrede I."/>
            <person name="Drula E."/>
            <person name="Henrissat B."/>
            <person name="Morin E."/>
            <person name="Kohler A."/>
            <person name="Barry K."/>
            <person name="LaButti K."/>
            <person name="Morin E."/>
            <person name="Salamov A."/>
            <person name="Lipzen A."/>
            <person name="Mereny Z."/>
            <person name="Hegedus B."/>
            <person name="Baldrian P."/>
            <person name="Stursova M."/>
            <person name="Weitz H."/>
            <person name="Taylor A."/>
            <person name="Grigoriev I.V."/>
            <person name="Nagy L.G."/>
            <person name="Martin F."/>
            <person name="Kauserud H."/>
        </authorList>
    </citation>
    <scope>NUCLEOTIDE SEQUENCE</scope>
    <source>
        <strain evidence="2">CBHHK002</strain>
    </source>
</reference>
<comment type="caution">
    <text evidence="2">The sequence shown here is derived from an EMBL/GenBank/DDBJ whole genome shotgun (WGS) entry which is preliminary data.</text>
</comment>
<evidence type="ECO:0000313" key="3">
    <source>
        <dbReference type="Proteomes" id="UP001218218"/>
    </source>
</evidence>
<dbReference type="AlphaFoldDB" id="A0AAD6ZVM2"/>
<sequence>MSDATRNAHLSTRTTGFKNYKTCLAAHWPSWANSAANGAVAVEGEASKEQSKPTSLMLRWGCAQSRTNYLFGQGGQGTATRPTTAGSNERAHAYTGITPNSFVLGVASRRCSLDHNFIRAIWGRRLSVQLHCTPSVVSAVGHQTVRNTPTGIKITPVQDVPSLRSGVDRVQGPSSGQHDMKYSQHIELEVQ</sequence>
<feature type="region of interest" description="Disordered" evidence="1">
    <location>
        <begin position="165"/>
        <end position="184"/>
    </location>
</feature>
<evidence type="ECO:0000256" key="1">
    <source>
        <dbReference type="SAM" id="MobiDB-lite"/>
    </source>
</evidence>
<evidence type="ECO:0000313" key="2">
    <source>
        <dbReference type="EMBL" id="KAJ7339928.1"/>
    </source>
</evidence>
<proteinExistence type="predicted"/>
<accession>A0AAD6ZVM2</accession>